<organism evidence="1 2">
    <name type="scientific">Crepidotus variabilis</name>
    <dbReference type="NCBI Taxonomy" id="179855"/>
    <lineage>
        <taxon>Eukaryota</taxon>
        <taxon>Fungi</taxon>
        <taxon>Dikarya</taxon>
        <taxon>Basidiomycota</taxon>
        <taxon>Agaricomycotina</taxon>
        <taxon>Agaricomycetes</taxon>
        <taxon>Agaricomycetidae</taxon>
        <taxon>Agaricales</taxon>
        <taxon>Agaricineae</taxon>
        <taxon>Crepidotaceae</taxon>
        <taxon>Crepidotus</taxon>
    </lineage>
</organism>
<dbReference type="AlphaFoldDB" id="A0A9P6EFA9"/>
<name>A0A9P6EFA9_9AGAR</name>
<protein>
    <submittedName>
        <fullName evidence="1">Uncharacterized protein</fullName>
    </submittedName>
</protein>
<gene>
    <name evidence="1" type="ORF">CPB83DRAFT_855165</name>
</gene>
<keyword evidence="2" id="KW-1185">Reference proteome</keyword>
<dbReference type="Proteomes" id="UP000807306">
    <property type="component" value="Unassembled WGS sequence"/>
</dbReference>
<evidence type="ECO:0000313" key="2">
    <source>
        <dbReference type="Proteomes" id="UP000807306"/>
    </source>
</evidence>
<dbReference type="EMBL" id="MU157856">
    <property type="protein sequence ID" value="KAF9528000.1"/>
    <property type="molecule type" value="Genomic_DNA"/>
</dbReference>
<dbReference type="OrthoDB" id="3227112at2759"/>
<proteinExistence type="predicted"/>
<evidence type="ECO:0000313" key="1">
    <source>
        <dbReference type="EMBL" id="KAF9528000.1"/>
    </source>
</evidence>
<sequence length="144" mass="16274">MSLFEKPRLVFPGTPVSTDSRRRNFNRWGGFVITHESLKLWAARILNKDVNELTNFQRKCAIIYPLNRVEKYGFTMATVGEEREQGLSSTHGMLVTQHDLFVGPNNMPVGFPNPAVEDFVEGENEKRALELLTAHGASQLSLKI</sequence>
<accession>A0A9P6EFA9</accession>
<comment type="caution">
    <text evidence="1">The sequence shown here is derived from an EMBL/GenBank/DDBJ whole genome shotgun (WGS) entry which is preliminary data.</text>
</comment>
<reference evidence="1" key="1">
    <citation type="submission" date="2020-11" db="EMBL/GenBank/DDBJ databases">
        <authorList>
            <consortium name="DOE Joint Genome Institute"/>
            <person name="Ahrendt S."/>
            <person name="Riley R."/>
            <person name="Andreopoulos W."/>
            <person name="Labutti K."/>
            <person name="Pangilinan J."/>
            <person name="Ruiz-Duenas F.J."/>
            <person name="Barrasa J.M."/>
            <person name="Sanchez-Garcia M."/>
            <person name="Camarero S."/>
            <person name="Miyauchi S."/>
            <person name="Serrano A."/>
            <person name="Linde D."/>
            <person name="Babiker R."/>
            <person name="Drula E."/>
            <person name="Ayuso-Fernandez I."/>
            <person name="Pacheco R."/>
            <person name="Padilla G."/>
            <person name="Ferreira P."/>
            <person name="Barriuso J."/>
            <person name="Kellner H."/>
            <person name="Castanera R."/>
            <person name="Alfaro M."/>
            <person name="Ramirez L."/>
            <person name="Pisabarro A.G."/>
            <person name="Kuo A."/>
            <person name="Tritt A."/>
            <person name="Lipzen A."/>
            <person name="He G."/>
            <person name="Yan M."/>
            <person name="Ng V."/>
            <person name="Cullen D."/>
            <person name="Martin F."/>
            <person name="Rosso M.-N."/>
            <person name="Henrissat B."/>
            <person name="Hibbett D."/>
            <person name="Martinez A.T."/>
            <person name="Grigoriev I.V."/>
        </authorList>
    </citation>
    <scope>NUCLEOTIDE SEQUENCE</scope>
    <source>
        <strain evidence="1">CBS 506.95</strain>
    </source>
</reference>